<dbReference type="AlphaFoldDB" id="A0A3P7LFV8"/>
<evidence type="ECO:0000313" key="2">
    <source>
        <dbReference type="Proteomes" id="UP000271087"/>
    </source>
</evidence>
<sequence length="20" mass="2750">MAAFRRRRFIGRRIRRRRYR</sequence>
<organism evidence="1 2">
    <name type="scientific">Onchocerca ochengi</name>
    <name type="common">Filarial nematode worm</name>
    <dbReference type="NCBI Taxonomy" id="42157"/>
    <lineage>
        <taxon>Eukaryota</taxon>
        <taxon>Metazoa</taxon>
        <taxon>Ecdysozoa</taxon>
        <taxon>Nematoda</taxon>
        <taxon>Chromadorea</taxon>
        <taxon>Rhabditida</taxon>
        <taxon>Spirurina</taxon>
        <taxon>Spiruromorpha</taxon>
        <taxon>Filarioidea</taxon>
        <taxon>Onchocercidae</taxon>
        <taxon>Onchocerca</taxon>
    </lineage>
</organism>
<name>A0A3P7LFV8_ONCOC</name>
<keyword evidence="2" id="KW-1185">Reference proteome</keyword>
<dbReference type="Proteomes" id="UP000271087">
    <property type="component" value="Unassembled WGS sequence"/>
</dbReference>
<dbReference type="EMBL" id="UYRW01018220">
    <property type="protein sequence ID" value="VDN04931.1"/>
    <property type="molecule type" value="Genomic_DNA"/>
</dbReference>
<evidence type="ECO:0000313" key="1">
    <source>
        <dbReference type="EMBL" id="VDN04931.1"/>
    </source>
</evidence>
<reference evidence="1 2" key="1">
    <citation type="submission" date="2018-08" db="EMBL/GenBank/DDBJ databases">
        <authorList>
            <person name="Laetsch R D."/>
            <person name="Stevens L."/>
            <person name="Kumar S."/>
            <person name="Blaxter L. M."/>
        </authorList>
    </citation>
    <scope>NUCLEOTIDE SEQUENCE [LARGE SCALE GENOMIC DNA]</scope>
</reference>
<accession>A0A3P7LFV8</accession>
<gene>
    <name evidence="1" type="ORF">NOO_LOCUS13734</name>
</gene>
<proteinExistence type="predicted"/>
<protein>
    <submittedName>
        <fullName evidence="1">Uncharacterized protein</fullName>
    </submittedName>
</protein>
<feature type="non-terminal residue" evidence="1">
    <location>
        <position position="20"/>
    </location>
</feature>